<feature type="region of interest" description="Disordered" evidence="6">
    <location>
        <begin position="347"/>
        <end position="367"/>
    </location>
</feature>
<dbReference type="CDD" id="cd01215">
    <property type="entry name" value="PTB_Dab"/>
    <property type="match status" value="1"/>
</dbReference>
<comment type="subcellular location">
    <subcellularLocation>
        <location evidence="1">Cytoplasm</location>
    </subcellularLocation>
</comment>
<organism evidence="8 9">
    <name type="scientific">Acrobeloides nanus</name>
    <dbReference type="NCBI Taxonomy" id="290746"/>
    <lineage>
        <taxon>Eukaryota</taxon>
        <taxon>Metazoa</taxon>
        <taxon>Ecdysozoa</taxon>
        <taxon>Nematoda</taxon>
        <taxon>Chromadorea</taxon>
        <taxon>Rhabditida</taxon>
        <taxon>Tylenchina</taxon>
        <taxon>Cephalobomorpha</taxon>
        <taxon>Cephaloboidea</taxon>
        <taxon>Cephalobidae</taxon>
        <taxon>Acrobeloides</taxon>
    </lineage>
</organism>
<dbReference type="PANTHER" id="PTHR47695">
    <property type="entry name" value="PID DOMAIN-CONTAINING PROTEIN"/>
    <property type="match status" value="1"/>
</dbReference>
<keyword evidence="8" id="KW-1185">Reference proteome</keyword>
<dbReference type="InterPro" id="IPR048561">
    <property type="entry name" value="Dab_PTB"/>
</dbReference>
<evidence type="ECO:0000256" key="3">
    <source>
        <dbReference type="ARBA" id="ARBA00022490"/>
    </source>
</evidence>
<evidence type="ECO:0000256" key="2">
    <source>
        <dbReference type="ARBA" id="ARBA00022473"/>
    </source>
</evidence>
<evidence type="ECO:0000259" key="7">
    <source>
        <dbReference type="PROSITE" id="PS01179"/>
    </source>
</evidence>
<feature type="region of interest" description="Disordered" evidence="6">
    <location>
        <begin position="188"/>
        <end position="210"/>
    </location>
</feature>
<dbReference type="Gene3D" id="2.30.29.30">
    <property type="entry name" value="Pleckstrin-homology domain (PH domain)/Phosphotyrosine-binding domain (PTB)"/>
    <property type="match status" value="1"/>
</dbReference>
<accession>A0A914BY97</accession>
<dbReference type="PROSITE" id="PS01179">
    <property type="entry name" value="PID"/>
    <property type="match status" value="1"/>
</dbReference>
<feature type="compositionally biased region" description="Basic and acidic residues" evidence="6">
    <location>
        <begin position="1"/>
        <end position="11"/>
    </location>
</feature>
<keyword evidence="4" id="KW-0597">Phosphoprotein</keyword>
<dbReference type="Pfam" id="PF00640">
    <property type="entry name" value="PID"/>
    <property type="match status" value="1"/>
</dbReference>
<sequence length="563" mass="60804">MVAKQQMKDNLSDTSENGAIKPNPGSPKSRLAMLKRSSAKLKTNASSNDPFRFQGNGVDFKGKFIGERDVTEARGDAMCAEAMRLAKAAVKAAGSHKQRIILNISIEGLKIKDEKSGAILYNFPVSKISFIARDTTDARAFGFIFGCSDGKYKFYGIKTAQTADHAVLSIRDMFQVVFEMKKKQFEEAKQKKEEQENHENSQREESGCRMDGGVMVGDLLDLETELENIAQGFNQLQNIPSMPEDSWPSTAAPNGVAFPVQTATDPFGNSFHSVPASNGHIGNGQPQFFQTPMQQNQSWAGFSTPQTHTNGLFNNGMAGNGLNTSPPFSGTNPFLQQPTFAMPQNGHSPFSSSMPPVSSQPFSLPPPQTMSSIPDPFDTQSAYRLINSMHANGSSPPNGATSTAIPRPTPSVLNTHGLSSTHVNGVASAPNLDSIFGGASSLKENTAPSANTNNGFADFNSTNNVTKWDESKSRVTTLEEAFSKLVDMNALVSTTPETKKNPFEHLINPPKIPLNALASGAPTTTAPPPSAMIPPRPFPVHPPQQQFVMPTSKNDPFNDDFFN</sequence>
<feature type="compositionally biased region" description="Low complexity" evidence="6">
    <location>
        <begin position="348"/>
        <end position="362"/>
    </location>
</feature>
<reference evidence="9" key="1">
    <citation type="submission" date="2022-11" db="UniProtKB">
        <authorList>
            <consortium name="WormBaseParasite"/>
        </authorList>
    </citation>
    <scope>IDENTIFICATION</scope>
</reference>
<evidence type="ECO:0000256" key="5">
    <source>
        <dbReference type="ARBA" id="ARBA00022782"/>
    </source>
</evidence>
<evidence type="ECO:0000313" key="8">
    <source>
        <dbReference type="Proteomes" id="UP000887540"/>
    </source>
</evidence>
<proteinExistence type="predicted"/>
<protein>
    <submittedName>
        <fullName evidence="9">PID domain-containing protein</fullName>
    </submittedName>
</protein>
<dbReference type="SMART" id="SM00462">
    <property type="entry name" value="PTB"/>
    <property type="match status" value="1"/>
</dbReference>
<dbReference type="AlphaFoldDB" id="A0A914BY97"/>
<feature type="domain" description="PID" evidence="7">
    <location>
        <begin position="55"/>
        <end position="194"/>
    </location>
</feature>
<keyword evidence="3" id="KW-0963">Cytoplasm</keyword>
<evidence type="ECO:0000256" key="6">
    <source>
        <dbReference type="SAM" id="MobiDB-lite"/>
    </source>
</evidence>
<dbReference type="FunFam" id="2.30.29.30:FF:000262">
    <property type="entry name" value="Disabled, isoform F"/>
    <property type="match status" value="1"/>
</dbReference>
<dbReference type="Proteomes" id="UP000887540">
    <property type="component" value="Unplaced"/>
</dbReference>
<dbReference type="PANTHER" id="PTHR47695:SF3">
    <property type="entry name" value="PID DOMAIN-CONTAINING PROTEIN"/>
    <property type="match status" value="1"/>
</dbReference>
<dbReference type="InterPro" id="IPR011993">
    <property type="entry name" value="PH-like_dom_sf"/>
</dbReference>
<feature type="region of interest" description="Disordered" evidence="6">
    <location>
        <begin position="537"/>
        <end position="563"/>
    </location>
</feature>
<dbReference type="InterPro" id="IPR006020">
    <property type="entry name" value="PTB/PI_dom"/>
</dbReference>
<feature type="region of interest" description="Disordered" evidence="6">
    <location>
        <begin position="1"/>
        <end position="30"/>
    </location>
</feature>
<name>A0A914BY97_9BILA</name>
<dbReference type="GO" id="GO:0030154">
    <property type="term" value="P:cell differentiation"/>
    <property type="evidence" value="ECO:0007669"/>
    <property type="project" value="UniProtKB-KW"/>
</dbReference>
<keyword evidence="2" id="KW-0217">Developmental protein</keyword>
<dbReference type="SUPFAM" id="SSF50729">
    <property type="entry name" value="PH domain-like"/>
    <property type="match status" value="1"/>
</dbReference>
<dbReference type="WBParaSite" id="ACRNAN_Path_1280.g5003.t1">
    <property type="protein sequence ID" value="ACRNAN_Path_1280.g5003.t1"/>
    <property type="gene ID" value="ACRNAN_Path_1280.g5003"/>
</dbReference>
<evidence type="ECO:0000256" key="1">
    <source>
        <dbReference type="ARBA" id="ARBA00004496"/>
    </source>
</evidence>
<evidence type="ECO:0000313" key="9">
    <source>
        <dbReference type="WBParaSite" id="ACRNAN_Path_1280.g5003.t1"/>
    </source>
</evidence>
<keyword evidence="5" id="KW-0221">Differentiation</keyword>
<dbReference type="GO" id="GO:0005737">
    <property type="term" value="C:cytoplasm"/>
    <property type="evidence" value="ECO:0007669"/>
    <property type="project" value="UniProtKB-SubCell"/>
</dbReference>
<feature type="compositionally biased region" description="Basic and acidic residues" evidence="6">
    <location>
        <begin position="188"/>
        <end position="208"/>
    </location>
</feature>
<evidence type="ECO:0000256" key="4">
    <source>
        <dbReference type="ARBA" id="ARBA00022553"/>
    </source>
</evidence>